<dbReference type="AlphaFoldDB" id="A0A4V1D1K5"/>
<dbReference type="KEGG" id="mgod:E7746_06270"/>
<sequence length="77" mass="9212">MRPDFHRIVPDLLYSVMAARKLLGISHTTIYEYMRQSPPVLPYRRSENGWHRLILGSDIIFLLDHPQVKRGRKRKNR</sequence>
<dbReference type="RefSeq" id="WP_135469636.1">
    <property type="nucleotide sequence ID" value="NZ_CP039393.1"/>
</dbReference>
<dbReference type="GeneID" id="82148252"/>
<name>A0A4V1D1K5_9BACT</name>
<protein>
    <recommendedName>
        <fullName evidence="3">DNA-binding protein</fullName>
    </recommendedName>
</protein>
<dbReference type="OrthoDB" id="9859444at2"/>
<evidence type="ECO:0008006" key="3">
    <source>
        <dbReference type="Google" id="ProtNLM"/>
    </source>
</evidence>
<keyword evidence="2" id="KW-1185">Reference proteome</keyword>
<proteinExistence type="predicted"/>
<gene>
    <name evidence="1" type="ORF">E7746_06270</name>
</gene>
<dbReference type="Proteomes" id="UP000297031">
    <property type="component" value="Chromosome"/>
</dbReference>
<evidence type="ECO:0000313" key="1">
    <source>
        <dbReference type="EMBL" id="QCD35527.1"/>
    </source>
</evidence>
<reference evidence="1 2" key="1">
    <citation type="submission" date="2019-02" db="EMBL/GenBank/DDBJ databases">
        <title>Isolation and identification of novel species under the genus Muribaculum.</title>
        <authorList>
            <person name="Miyake S."/>
            <person name="Ding Y."/>
            <person name="Low A."/>
            <person name="Soh M."/>
            <person name="Seedorf H."/>
        </authorList>
    </citation>
    <scope>NUCLEOTIDE SEQUENCE [LARGE SCALE GENOMIC DNA]</scope>
    <source>
        <strain evidence="1 2">TLL-A4</strain>
    </source>
</reference>
<accession>A0A4V1D1K5</accession>
<evidence type="ECO:0000313" key="2">
    <source>
        <dbReference type="Proteomes" id="UP000297031"/>
    </source>
</evidence>
<dbReference type="EMBL" id="CP039393">
    <property type="protein sequence ID" value="QCD35527.1"/>
    <property type="molecule type" value="Genomic_DNA"/>
</dbReference>
<organism evidence="1 2">
    <name type="scientific">Muribaculum gordoncarteri</name>
    <dbReference type="NCBI Taxonomy" id="2530390"/>
    <lineage>
        <taxon>Bacteria</taxon>
        <taxon>Pseudomonadati</taxon>
        <taxon>Bacteroidota</taxon>
        <taxon>Bacteroidia</taxon>
        <taxon>Bacteroidales</taxon>
        <taxon>Muribaculaceae</taxon>
        <taxon>Muribaculum</taxon>
    </lineage>
</organism>